<dbReference type="CDD" id="cd09272">
    <property type="entry name" value="RNase_HI_RT_Ty1"/>
    <property type="match status" value="1"/>
</dbReference>
<gene>
    <name evidence="1" type="ORF">PHPALM_13938</name>
</gene>
<organism evidence="1 2">
    <name type="scientific">Phytophthora palmivora</name>
    <dbReference type="NCBI Taxonomy" id="4796"/>
    <lineage>
        <taxon>Eukaryota</taxon>
        <taxon>Sar</taxon>
        <taxon>Stramenopiles</taxon>
        <taxon>Oomycota</taxon>
        <taxon>Peronosporomycetes</taxon>
        <taxon>Peronosporales</taxon>
        <taxon>Peronosporaceae</taxon>
        <taxon>Phytophthora</taxon>
    </lineage>
</organism>
<name>A0A2P4XW19_9STRA</name>
<dbReference type="PANTHER" id="PTHR11439">
    <property type="entry name" value="GAG-POL-RELATED RETROTRANSPOSON"/>
    <property type="match status" value="1"/>
</dbReference>
<evidence type="ECO:0000313" key="1">
    <source>
        <dbReference type="EMBL" id="POM69753.1"/>
    </source>
</evidence>
<dbReference type="OrthoDB" id="127651at2759"/>
<protein>
    <submittedName>
        <fullName evidence="1">Uncharacterized protein</fullName>
    </submittedName>
</protein>
<dbReference type="Proteomes" id="UP000237271">
    <property type="component" value="Unassembled WGS sequence"/>
</dbReference>
<dbReference type="AlphaFoldDB" id="A0A2P4XW19"/>
<sequence length="116" mass="12673">MKVLDHFSDCIPYPITTPAERNTKLFARSQPSTRKTVARGLKCLSGTKDYVLLLGRSLDVTPENLADKLSAYSDADYANCADTRRSIGGHVTILASSPISWLSPKHHTVVLSTIEA</sequence>
<dbReference type="PANTHER" id="PTHR11439:SF483">
    <property type="entry name" value="PEPTIDE SYNTHASE GLIP-LIKE, PUTATIVE (AFU_ORTHOLOGUE AFUA_3G12920)-RELATED"/>
    <property type="match status" value="1"/>
</dbReference>
<proteinExistence type="predicted"/>
<evidence type="ECO:0000313" key="2">
    <source>
        <dbReference type="Proteomes" id="UP000237271"/>
    </source>
</evidence>
<accession>A0A2P4XW19</accession>
<reference evidence="1 2" key="1">
    <citation type="journal article" date="2017" name="Genome Biol. Evol.">
        <title>Phytophthora megakarya and P. palmivora, closely related causal agents of cacao black pod rot, underwent increases in genome sizes and gene numbers by different mechanisms.</title>
        <authorList>
            <person name="Ali S.S."/>
            <person name="Shao J."/>
            <person name="Lary D.J."/>
            <person name="Kronmiller B."/>
            <person name="Shen D."/>
            <person name="Strem M.D."/>
            <person name="Amoako-Attah I."/>
            <person name="Akrofi A.Y."/>
            <person name="Begoude B.A."/>
            <person name="Ten Hoopen G.M."/>
            <person name="Coulibaly K."/>
            <person name="Kebe B.I."/>
            <person name="Melnick R.L."/>
            <person name="Guiltinan M.J."/>
            <person name="Tyler B.M."/>
            <person name="Meinhardt L.W."/>
            <person name="Bailey B.A."/>
        </authorList>
    </citation>
    <scope>NUCLEOTIDE SEQUENCE [LARGE SCALE GENOMIC DNA]</scope>
    <source>
        <strain evidence="2">sbr112.9</strain>
    </source>
</reference>
<comment type="caution">
    <text evidence="1">The sequence shown here is derived from an EMBL/GenBank/DDBJ whole genome shotgun (WGS) entry which is preliminary data.</text>
</comment>
<dbReference type="EMBL" id="NCKW01007824">
    <property type="protein sequence ID" value="POM69753.1"/>
    <property type="molecule type" value="Genomic_DNA"/>
</dbReference>
<keyword evidence="2" id="KW-1185">Reference proteome</keyword>